<feature type="domain" description="Transposase InsH N-terminal" evidence="1">
    <location>
        <begin position="48"/>
        <end position="120"/>
    </location>
</feature>
<evidence type="ECO:0000313" key="2">
    <source>
        <dbReference type="EMBL" id="MFC4998576.1"/>
    </source>
</evidence>
<dbReference type="Pfam" id="PF05598">
    <property type="entry name" value="DUF772"/>
    <property type="match status" value="1"/>
</dbReference>
<evidence type="ECO:0000313" key="3">
    <source>
        <dbReference type="Proteomes" id="UP001595912"/>
    </source>
</evidence>
<dbReference type="RefSeq" id="WP_380114830.1">
    <property type="nucleotide sequence ID" value="NZ_JBHSIU010000012.1"/>
</dbReference>
<sequence>MDEHRFRLLAADWQHVVDADLGVSGVKGAASQQLDLLDPVSWFCGETLPANSIFAFLHEHRDVMFPDGIFADLFAAVGRRSVPPSVVATVMVLQRLEGLSDREAVDRFTFDARWRYAAGLVAGTAPGGSGSRTPCSSTCGNGCAGRTVRTGFEVVDAEAGLQFAVVVFDPPPQFREPDQGFQRGAGVHVGQPVLDRFSGVGGPLSDQPLLRQGAVSVAGDVAVGETDPQAQEPGSRRRGRVGFRVSAAVSPGHLPCGVLAAARARSLNVTGGPG</sequence>
<dbReference type="EMBL" id="JBHSIU010000012">
    <property type="protein sequence ID" value="MFC4998576.1"/>
    <property type="molecule type" value="Genomic_DNA"/>
</dbReference>
<evidence type="ECO:0000259" key="1">
    <source>
        <dbReference type="Pfam" id="PF05598"/>
    </source>
</evidence>
<protein>
    <submittedName>
        <fullName evidence="2">Transposase</fullName>
    </submittedName>
</protein>
<dbReference type="InterPro" id="IPR008490">
    <property type="entry name" value="Transposase_InsH_N"/>
</dbReference>
<organism evidence="2 3">
    <name type="scientific">Dactylosporangium cerinum</name>
    <dbReference type="NCBI Taxonomy" id="1434730"/>
    <lineage>
        <taxon>Bacteria</taxon>
        <taxon>Bacillati</taxon>
        <taxon>Actinomycetota</taxon>
        <taxon>Actinomycetes</taxon>
        <taxon>Micromonosporales</taxon>
        <taxon>Micromonosporaceae</taxon>
        <taxon>Dactylosporangium</taxon>
    </lineage>
</organism>
<proteinExistence type="predicted"/>
<name>A0ABV9VVB9_9ACTN</name>
<accession>A0ABV9VVB9</accession>
<comment type="caution">
    <text evidence="2">The sequence shown here is derived from an EMBL/GenBank/DDBJ whole genome shotgun (WGS) entry which is preliminary data.</text>
</comment>
<gene>
    <name evidence="2" type="ORF">ACFPIJ_12105</name>
</gene>
<keyword evidence="3" id="KW-1185">Reference proteome</keyword>
<dbReference type="Proteomes" id="UP001595912">
    <property type="component" value="Unassembled WGS sequence"/>
</dbReference>
<reference evidence="3" key="1">
    <citation type="journal article" date="2019" name="Int. J. Syst. Evol. Microbiol.">
        <title>The Global Catalogue of Microorganisms (GCM) 10K type strain sequencing project: providing services to taxonomists for standard genome sequencing and annotation.</title>
        <authorList>
            <consortium name="The Broad Institute Genomics Platform"/>
            <consortium name="The Broad Institute Genome Sequencing Center for Infectious Disease"/>
            <person name="Wu L."/>
            <person name="Ma J."/>
        </authorList>
    </citation>
    <scope>NUCLEOTIDE SEQUENCE [LARGE SCALE GENOMIC DNA]</scope>
    <source>
        <strain evidence="3">CGMCC 4.7152</strain>
    </source>
</reference>